<dbReference type="Proteomes" id="UP000700334">
    <property type="component" value="Unassembled WGS sequence"/>
</dbReference>
<feature type="region of interest" description="Disordered" evidence="1">
    <location>
        <begin position="254"/>
        <end position="301"/>
    </location>
</feature>
<feature type="compositionally biased region" description="Basic and acidic residues" evidence="1">
    <location>
        <begin position="649"/>
        <end position="658"/>
    </location>
</feature>
<gene>
    <name evidence="2" type="ORF">J0S82_003846</name>
</gene>
<dbReference type="Gene3D" id="1.10.287.940">
    <property type="entry name" value="atp-gated p2x4 ion channel"/>
    <property type="match status" value="1"/>
</dbReference>
<name>A0A8J6AAQ6_GALPY</name>
<sequence>MQPPGLGQRRGAPARVGADTASCGPFPSRPASPASDWDAEGRRPGHRGGAQIWGSLPATPPSRGPGEQDPSAGRPTQRTSRPTTPHRSEPAPPGPPPQLQTRTSGGGGESGGCRKAGVVRRRGPRPAEAARPPHPGAPPGWERHGPRRPPLGPGRSGRGGGPAGGGRAFRPGARGRFRPRADEAVVTSFPVGRARAFPPGRPGPGRSPGWGGPEGGAGLGGGAQVVEPVSERGEVVGCGPRNWRVGRLGLGTGVGGLSRTPSRKRLQWPSASSAALEPVRASARRHPLSVRSPKADDARGAGSVRLGLGHLRADRALLAAREGQAGQERLVAEDTLQSPLDLPRTRDRDRPGRLGVRAGTRVLKHPCWEMRCAQSRFPQCPRALARHRHPPCPVAGKVYRAEMTDARLRLSLSEKPADISPVFGRFRSESGTQRGPWKALTCSPHNRDLLLDTGVPNARSVVQPAAQCWEAHACRRPGLLAARTLRPDRERTAQELGFKSHCASLPGPAPILPPLEDGYRLGAAETRFLTPIPEWGGTQPRQSEPLTMPACCSCDEVFQYETSKVIRIRSTNYGTIKWFLHMLVFSYVRLAALFRCGLVRRPRSGWRRQGLRRQIQPRPCAHCQSEGQKLEIRPIVIPPRNPAAMRQSRAKEDPRQEETLWGEGLQPGDRRAKARDASPEATQEQREDGLSGLDEREEKRQSRGRARGSFAHARKRATVENAAAVSECLIRPGRGYCVIGAGAALAQPGC</sequence>
<evidence type="ECO:0000313" key="2">
    <source>
        <dbReference type="EMBL" id="KAG8514950.1"/>
    </source>
</evidence>
<organism evidence="2 3">
    <name type="scientific">Galemys pyrenaicus</name>
    <name type="common">Iberian desman</name>
    <name type="synonym">Pyrenean desman</name>
    <dbReference type="NCBI Taxonomy" id="202257"/>
    <lineage>
        <taxon>Eukaryota</taxon>
        <taxon>Metazoa</taxon>
        <taxon>Chordata</taxon>
        <taxon>Craniata</taxon>
        <taxon>Vertebrata</taxon>
        <taxon>Euteleostomi</taxon>
        <taxon>Mammalia</taxon>
        <taxon>Eutheria</taxon>
        <taxon>Laurasiatheria</taxon>
        <taxon>Eulipotyphla</taxon>
        <taxon>Talpidae</taxon>
        <taxon>Galemys</taxon>
    </lineage>
</organism>
<reference evidence="2" key="1">
    <citation type="journal article" date="2021" name="Evol. Appl.">
        <title>The genome of the Pyrenean desman and the effects of bottlenecks and inbreeding on the genomic landscape of an endangered species.</title>
        <authorList>
            <person name="Escoda L."/>
            <person name="Castresana J."/>
        </authorList>
    </citation>
    <scope>NUCLEOTIDE SEQUENCE</scope>
    <source>
        <strain evidence="2">IBE-C5619</strain>
    </source>
</reference>
<dbReference type="OrthoDB" id="494673at2759"/>
<feature type="compositionally biased region" description="Gly residues" evidence="1">
    <location>
        <begin position="206"/>
        <end position="223"/>
    </location>
</feature>
<feature type="compositionally biased region" description="Basic and acidic residues" evidence="1">
    <location>
        <begin position="668"/>
        <end position="701"/>
    </location>
</feature>
<feature type="region of interest" description="Disordered" evidence="1">
    <location>
        <begin position="631"/>
        <end position="711"/>
    </location>
</feature>
<feature type="compositionally biased region" description="Basic residues" evidence="1">
    <location>
        <begin position="702"/>
        <end position="711"/>
    </location>
</feature>
<comment type="caution">
    <text evidence="2">The sequence shown here is derived from an EMBL/GenBank/DDBJ whole genome shotgun (WGS) entry which is preliminary data.</text>
</comment>
<accession>A0A8J6AAQ6</accession>
<proteinExistence type="predicted"/>
<evidence type="ECO:0000256" key="1">
    <source>
        <dbReference type="SAM" id="MobiDB-lite"/>
    </source>
</evidence>
<feature type="region of interest" description="Disordered" evidence="1">
    <location>
        <begin position="1"/>
        <end position="223"/>
    </location>
</feature>
<dbReference type="EMBL" id="JAGFMF010011719">
    <property type="protein sequence ID" value="KAG8514950.1"/>
    <property type="molecule type" value="Genomic_DNA"/>
</dbReference>
<protein>
    <submittedName>
        <fullName evidence="2">P2X purinoceptor 7</fullName>
    </submittedName>
</protein>
<keyword evidence="3" id="KW-1185">Reference proteome</keyword>
<feature type="compositionally biased region" description="Low complexity" evidence="1">
    <location>
        <begin position="74"/>
        <end position="85"/>
    </location>
</feature>
<evidence type="ECO:0000313" key="3">
    <source>
        <dbReference type="Proteomes" id="UP000700334"/>
    </source>
</evidence>
<feature type="compositionally biased region" description="Gly residues" evidence="1">
    <location>
        <begin position="154"/>
        <end position="167"/>
    </location>
</feature>
<dbReference type="AlphaFoldDB" id="A0A8J6AAQ6"/>